<keyword evidence="7" id="KW-1185">Reference proteome</keyword>
<dbReference type="Gene3D" id="1.10.10.10">
    <property type="entry name" value="Winged helix-like DNA-binding domain superfamily/Winged helix DNA-binding domain"/>
    <property type="match status" value="1"/>
</dbReference>
<dbReference type="SMART" id="SM00345">
    <property type="entry name" value="HTH_GNTR"/>
    <property type="match status" value="1"/>
</dbReference>
<dbReference type="Pfam" id="PF13377">
    <property type="entry name" value="Peripla_BP_3"/>
    <property type="match status" value="1"/>
</dbReference>
<dbReference type="SUPFAM" id="SSF53822">
    <property type="entry name" value="Periplasmic binding protein-like I"/>
    <property type="match status" value="1"/>
</dbReference>
<dbReference type="EMBL" id="BIFR01000001">
    <property type="protein sequence ID" value="GCE14026.1"/>
    <property type="molecule type" value="Genomic_DNA"/>
</dbReference>
<feature type="domain" description="HTH gntR-type" evidence="5">
    <location>
        <begin position="11"/>
        <end position="79"/>
    </location>
</feature>
<dbReference type="GO" id="GO:0003700">
    <property type="term" value="F:DNA-binding transcription factor activity"/>
    <property type="evidence" value="ECO:0007669"/>
    <property type="project" value="InterPro"/>
</dbReference>
<dbReference type="InterPro" id="IPR028082">
    <property type="entry name" value="Peripla_BP_I"/>
</dbReference>
<organism evidence="6 7">
    <name type="scientific">Tengunoibacter tsumagoiensis</name>
    <dbReference type="NCBI Taxonomy" id="2014871"/>
    <lineage>
        <taxon>Bacteria</taxon>
        <taxon>Bacillati</taxon>
        <taxon>Chloroflexota</taxon>
        <taxon>Ktedonobacteria</taxon>
        <taxon>Ktedonobacterales</taxon>
        <taxon>Dictyobacteraceae</taxon>
        <taxon>Tengunoibacter</taxon>
    </lineage>
</organism>
<dbReference type="OrthoDB" id="9799482at2"/>
<dbReference type="AlphaFoldDB" id="A0A402A4P0"/>
<evidence type="ECO:0000256" key="4">
    <source>
        <dbReference type="ARBA" id="ARBA00023163"/>
    </source>
</evidence>
<keyword evidence="3" id="KW-0238">DNA-binding</keyword>
<evidence type="ECO:0000256" key="2">
    <source>
        <dbReference type="ARBA" id="ARBA00023015"/>
    </source>
</evidence>
<evidence type="ECO:0000259" key="5">
    <source>
        <dbReference type="PROSITE" id="PS50949"/>
    </source>
</evidence>
<dbReference type="InterPro" id="IPR000524">
    <property type="entry name" value="Tscrpt_reg_HTH_GntR"/>
</dbReference>
<dbReference type="PROSITE" id="PS50949">
    <property type="entry name" value="HTH_GNTR"/>
    <property type="match status" value="1"/>
</dbReference>
<dbReference type="Proteomes" id="UP000287352">
    <property type="component" value="Unassembled WGS sequence"/>
</dbReference>
<proteinExistence type="predicted"/>
<dbReference type="InterPro" id="IPR036390">
    <property type="entry name" value="WH_DNA-bd_sf"/>
</dbReference>
<dbReference type="PANTHER" id="PTHR30146:SF148">
    <property type="entry name" value="HTH-TYPE TRANSCRIPTIONAL REPRESSOR PURR-RELATED"/>
    <property type="match status" value="1"/>
</dbReference>
<evidence type="ECO:0000256" key="3">
    <source>
        <dbReference type="ARBA" id="ARBA00023125"/>
    </source>
</evidence>
<dbReference type="InterPro" id="IPR046335">
    <property type="entry name" value="LacI/GalR-like_sensor"/>
</dbReference>
<dbReference type="GO" id="GO:0000976">
    <property type="term" value="F:transcription cis-regulatory region binding"/>
    <property type="evidence" value="ECO:0007669"/>
    <property type="project" value="TreeGrafter"/>
</dbReference>
<gene>
    <name evidence="6" type="ORF">KTT_38850</name>
</gene>
<keyword evidence="4" id="KW-0804">Transcription</keyword>
<dbReference type="SUPFAM" id="SSF46785">
    <property type="entry name" value="Winged helix' DNA-binding domain"/>
    <property type="match status" value="1"/>
</dbReference>
<evidence type="ECO:0000313" key="6">
    <source>
        <dbReference type="EMBL" id="GCE14026.1"/>
    </source>
</evidence>
<dbReference type="CDD" id="cd06267">
    <property type="entry name" value="PBP1_LacI_sugar_binding-like"/>
    <property type="match status" value="1"/>
</dbReference>
<dbReference type="Gene3D" id="3.40.50.2300">
    <property type="match status" value="2"/>
</dbReference>
<keyword evidence="1" id="KW-0678">Repressor</keyword>
<protein>
    <submittedName>
        <fullName evidence="6">LacI family transcriptional regulator</fullName>
    </submittedName>
</protein>
<dbReference type="RefSeq" id="WP_126581507.1">
    <property type="nucleotide sequence ID" value="NZ_BIFR01000001.1"/>
</dbReference>
<keyword evidence="2" id="KW-0805">Transcription regulation</keyword>
<dbReference type="Pfam" id="PF00392">
    <property type="entry name" value="GntR"/>
    <property type="match status" value="1"/>
</dbReference>
<accession>A0A402A4P0</accession>
<comment type="caution">
    <text evidence="6">The sequence shown here is derived from an EMBL/GenBank/DDBJ whole genome shotgun (WGS) entry which is preliminary data.</text>
</comment>
<evidence type="ECO:0000313" key="7">
    <source>
        <dbReference type="Proteomes" id="UP000287352"/>
    </source>
</evidence>
<name>A0A402A4P0_9CHLR</name>
<dbReference type="PANTHER" id="PTHR30146">
    <property type="entry name" value="LACI-RELATED TRANSCRIPTIONAL REPRESSOR"/>
    <property type="match status" value="1"/>
</dbReference>
<dbReference type="CDD" id="cd07377">
    <property type="entry name" value="WHTH_GntR"/>
    <property type="match status" value="1"/>
</dbReference>
<sequence length="387" mass="43093">MLKLNKQDNGKALHIQLAAYFRERILDGRLQAGTRLPTELELASEHHISRDTVRRALTQLVEEGLLERVQGRGTFVRQAQTRQVAESAPAYIASAEKRIGVVLTRPAASELNMEILIGVEQSAKSHGYHVSFSYTDEDQEQETRNIARLKADRVQGFIIFPVSNSTYDPSIWQLQADKIPFILLDRTFPGLEADYVGSDNFGGGFRATEHLLILGHTRIGFVNSHIETRSTTSVYERWNGYKTALEKYSIPYEEALAIPNVIMSKSEALQAYRNFILQPNAPTAIFAVNDLVAMDIIQVARKQGIRVPEDLAIVGYDDLSLAAHVTPALTTIKNPLFDFGLWAGNLLISRIEGQQTGPARRIELPTSLIIRESCGASLHIKRSLSAS</sequence>
<dbReference type="PRINTS" id="PR00035">
    <property type="entry name" value="HTHGNTR"/>
</dbReference>
<dbReference type="InterPro" id="IPR036388">
    <property type="entry name" value="WH-like_DNA-bd_sf"/>
</dbReference>
<reference evidence="7" key="1">
    <citation type="submission" date="2018-12" db="EMBL/GenBank/DDBJ databases">
        <title>Tengunoibacter tsumagoiensis gen. nov., sp. nov., Dictyobacter kobayashii sp. nov., D. alpinus sp. nov., and D. joshuensis sp. nov. and description of Dictyobacteraceae fam. nov. within the order Ktedonobacterales isolated from Tengu-no-mugimeshi.</title>
        <authorList>
            <person name="Wang C.M."/>
            <person name="Zheng Y."/>
            <person name="Sakai Y."/>
            <person name="Toyoda A."/>
            <person name="Minakuchi Y."/>
            <person name="Abe K."/>
            <person name="Yokota A."/>
            <person name="Yabe S."/>
        </authorList>
    </citation>
    <scope>NUCLEOTIDE SEQUENCE [LARGE SCALE GENOMIC DNA]</scope>
    <source>
        <strain evidence="7">Uno3</strain>
    </source>
</reference>
<evidence type="ECO:0000256" key="1">
    <source>
        <dbReference type="ARBA" id="ARBA00022491"/>
    </source>
</evidence>